<gene>
    <name evidence="1" type="ORF">ANN_21505</name>
</gene>
<evidence type="ECO:0000313" key="1">
    <source>
        <dbReference type="EMBL" id="KAJ4432866.1"/>
    </source>
</evidence>
<reference evidence="1 2" key="1">
    <citation type="journal article" date="2022" name="Allergy">
        <title>Genome assembly and annotation of Periplaneta americana reveal a comprehensive cockroach allergen profile.</title>
        <authorList>
            <person name="Wang L."/>
            <person name="Xiong Q."/>
            <person name="Saelim N."/>
            <person name="Wang L."/>
            <person name="Nong W."/>
            <person name="Wan A.T."/>
            <person name="Shi M."/>
            <person name="Liu X."/>
            <person name="Cao Q."/>
            <person name="Hui J.H.L."/>
            <person name="Sookrung N."/>
            <person name="Leung T.F."/>
            <person name="Tungtrongchitr A."/>
            <person name="Tsui S.K.W."/>
        </authorList>
    </citation>
    <scope>NUCLEOTIDE SEQUENCE [LARGE SCALE GENOMIC DNA]</scope>
    <source>
        <strain evidence="1">PWHHKU_190912</strain>
    </source>
</reference>
<accession>A0ABQ8SFG5</accession>
<dbReference type="Proteomes" id="UP001148838">
    <property type="component" value="Unassembled WGS sequence"/>
</dbReference>
<name>A0ABQ8SFG5_PERAM</name>
<protein>
    <submittedName>
        <fullName evidence="1">Uncharacterized protein</fullName>
    </submittedName>
</protein>
<sequence length="162" mass="18090">MLTYGCSVWVKPCKNRKNLNKLQRVQRIMNIKIAKAHRTLSFEASCVVAGVRPIGISIAESVKIYQATHESNEDPERLRQTTSSVRQKRTSTTVIEIHNWMDSELQIPPYEVATLQLVVVVANGVYLTPPHILNQQQRTAVSNGSAFGIKGKISLLKIAVKP</sequence>
<proteinExistence type="predicted"/>
<dbReference type="EMBL" id="JAJSOF020000029">
    <property type="protein sequence ID" value="KAJ4432866.1"/>
    <property type="molecule type" value="Genomic_DNA"/>
</dbReference>
<comment type="caution">
    <text evidence="1">The sequence shown here is derived from an EMBL/GenBank/DDBJ whole genome shotgun (WGS) entry which is preliminary data.</text>
</comment>
<keyword evidence="2" id="KW-1185">Reference proteome</keyword>
<evidence type="ECO:0000313" key="2">
    <source>
        <dbReference type="Proteomes" id="UP001148838"/>
    </source>
</evidence>
<organism evidence="1 2">
    <name type="scientific">Periplaneta americana</name>
    <name type="common">American cockroach</name>
    <name type="synonym">Blatta americana</name>
    <dbReference type="NCBI Taxonomy" id="6978"/>
    <lineage>
        <taxon>Eukaryota</taxon>
        <taxon>Metazoa</taxon>
        <taxon>Ecdysozoa</taxon>
        <taxon>Arthropoda</taxon>
        <taxon>Hexapoda</taxon>
        <taxon>Insecta</taxon>
        <taxon>Pterygota</taxon>
        <taxon>Neoptera</taxon>
        <taxon>Polyneoptera</taxon>
        <taxon>Dictyoptera</taxon>
        <taxon>Blattodea</taxon>
        <taxon>Blattoidea</taxon>
        <taxon>Blattidae</taxon>
        <taxon>Blattinae</taxon>
        <taxon>Periplaneta</taxon>
    </lineage>
</organism>